<dbReference type="AlphaFoldDB" id="A0A6A1VTQ5"/>
<keyword evidence="3" id="KW-1185">Reference proteome</keyword>
<dbReference type="Proteomes" id="UP000516437">
    <property type="component" value="Chromosome 4"/>
</dbReference>
<feature type="compositionally biased region" description="Basic and acidic residues" evidence="1">
    <location>
        <begin position="71"/>
        <end position="81"/>
    </location>
</feature>
<dbReference type="OrthoDB" id="1093753at2759"/>
<dbReference type="EMBL" id="RXIC02000022">
    <property type="protein sequence ID" value="KAB1216324.1"/>
    <property type="molecule type" value="Genomic_DNA"/>
</dbReference>
<gene>
    <name evidence="2" type="ORF">CJ030_MR4G003070</name>
</gene>
<name>A0A6A1VTQ5_9ROSI</name>
<accession>A0A6A1VTQ5</accession>
<organism evidence="2 3">
    <name type="scientific">Morella rubra</name>
    <name type="common">Chinese bayberry</name>
    <dbReference type="NCBI Taxonomy" id="262757"/>
    <lineage>
        <taxon>Eukaryota</taxon>
        <taxon>Viridiplantae</taxon>
        <taxon>Streptophyta</taxon>
        <taxon>Embryophyta</taxon>
        <taxon>Tracheophyta</taxon>
        <taxon>Spermatophyta</taxon>
        <taxon>Magnoliopsida</taxon>
        <taxon>eudicotyledons</taxon>
        <taxon>Gunneridae</taxon>
        <taxon>Pentapetalae</taxon>
        <taxon>rosids</taxon>
        <taxon>fabids</taxon>
        <taxon>Fagales</taxon>
        <taxon>Myricaceae</taxon>
        <taxon>Morella</taxon>
    </lineage>
</organism>
<evidence type="ECO:0000313" key="3">
    <source>
        <dbReference type="Proteomes" id="UP000516437"/>
    </source>
</evidence>
<evidence type="ECO:0000313" key="2">
    <source>
        <dbReference type="EMBL" id="KAB1216324.1"/>
    </source>
</evidence>
<feature type="region of interest" description="Disordered" evidence="1">
    <location>
        <begin position="1"/>
        <end position="81"/>
    </location>
</feature>
<sequence length="81" mass="8749">MSHKVGRHQRKPSQSVFMSFDDFSAPPSDNAPEETVPPPKLQPQPPQQTRAPHTSTPAPATAPAPVEALPEGDKKLTDVEN</sequence>
<reference evidence="2 3" key="1">
    <citation type="journal article" date="2019" name="Plant Biotechnol. J.">
        <title>The red bayberry genome and genetic basis of sex determination.</title>
        <authorList>
            <person name="Jia H.M."/>
            <person name="Jia H.J."/>
            <person name="Cai Q.L."/>
            <person name="Wang Y."/>
            <person name="Zhao H.B."/>
            <person name="Yang W.F."/>
            <person name="Wang G.Y."/>
            <person name="Li Y.H."/>
            <person name="Zhan D.L."/>
            <person name="Shen Y.T."/>
            <person name="Niu Q.F."/>
            <person name="Chang L."/>
            <person name="Qiu J."/>
            <person name="Zhao L."/>
            <person name="Xie H.B."/>
            <person name="Fu W.Y."/>
            <person name="Jin J."/>
            <person name="Li X.W."/>
            <person name="Jiao Y."/>
            <person name="Zhou C.C."/>
            <person name="Tu T."/>
            <person name="Chai C.Y."/>
            <person name="Gao J.L."/>
            <person name="Fan L.J."/>
            <person name="van de Weg E."/>
            <person name="Wang J.Y."/>
            <person name="Gao Z.S."/>
        </authorList>
    </citation>
    <scope>NUCLEOTIDE SEQUENCE [LARGE SCALE GENOMIC DNA]</scope>
    <source>
        <tissue evidence="2">Leaves</tissue>
    </source>
</reference>
<feature type="compositionally biased region" description="Pro residues" evidence="1">
    <location>
        <begin position="35"/>
        <end position="46"/>
    </location>
</feature>
<feature type="compositionally biased region" description="Low complexity" evidence="1">
    <location>
        <begin position="47"/>
        <end position="69"/>
    </location>
</feature>
<proteinExistence type="predicted"/>
<evidence type="ECO:0000256" key="1">
    <source>
        <dbReference type="SAM" id="MobiDB-lite"/>
    </source>
</evidence>
<feature type="compositionally biased region" description="Basic residues" evidence="1">
    <location>
        <begin position="1"/>
        <end position="11"/>
    </location>
</feature>
<protein>
    <submittedName>
        <fullName evidence="2">Uncharacterized protein</fullName>
    </submittedName>
</protein>
<comment type="caution">
    <text evidence="2">The sequence shown here is derived from an EMBL/GenBank/DDBJ whole genome shotgun (WGS) entry which is preliminary data.</text>
</comment>